<dbReference type="InterPro" id="IPR014144">
    <property type="entry name" value="LigD_PE_domain"/>
</dbReference>
<keyword evidence="2" id="KW-0436">Ligase</keyword>
<proteinExistence type="predicted"/>
<gene>
    <name evidence="2" type="ORF">EM20IM_04980</name>
</gene>
<evidence type="ECO:0000313" key="3">
    <source>
        <dbReference type="Proteomes" id="UP000663088"/>
    </source>
</evidence>
<dbReference type="EMBL" id="CP065956">
    <property type="protein sequence ID" value="QSR87673.1"/>
    <property type="molecule type" value="Genomic_DNA"/>
</dbReference>
<feature type="domain" description="DNA ligase D 3'-phosphoesterase" evidence="1">
    <location>
        <begin position="19"/>
        <end position="118"/>
    </location>
</feature>
<protein>
    <submittedName>
        <fullName evidence="2">ATP-dependent DNA ligase</fullName>
    </submittedName>
</protein>
<dbReference type="NCBIfam" id="TIGR02777">
    <property type="entry name" value="LigD_PE_dom"/>
    <property type="match status" value="1"/>
</dbReference>
<evidence type="ECO:0000313" key="2">
    <source>
        <dbReference type="EMBL" id="QSR87673.1"/>
    </source>
</evidence>
<reference evidence="2 3" key="1">
    <citation type="submission" date="2020-12" db="EMBL/GenBank/DDBJ databases">
        <authorList>
            <person name="Awala S.I."/>
            <person name="Gwak J.-H."/>
            <person name="Kim S.-J."/>
            <person name="Rhee S.-K."/>
        </authorList>
    </citation>
    <scope>NUCLEOTIDE SEQUENCE [LARGE SCALE GENOMIC DNA]</scope>
    <source>
        <strain evidence="2 3">IT5</strain>
    </source>
</reference>
<dbReference type="GO" id="GO:0016874">
    <property type="term" value="F:ligase activity"/>
    <property type="evidence" value="ECO:0007669"/>
    <property type="project" value="UniProtKB-KW"/>
</dbReference>
<accession>A0ABX7PY86</accession>
<organism evidence="2 3">
    <name type="scientific">Candidatus Methylacidiphilum infernorum</name>
    <dbReference type="NCBI Taxonomy" id="511746"/>
    <lineage>
        <taxon>Bacteria</taxon>
        <taxon>Pseudomonadati</taxon>
        <taxon>Verrucomicrobiota</taxon>
        <taxon>Methylacidiphilae</taxon>
        <taxon>Methylacidiphilales</taxon>
        <taxon>Methylacidiphilaceae</taxon>
        <taxon>Methylacidiphilum (ex Ratnadevi et al. 2023)</taxon>
    </lineage>
</organism>
<keyword evidence="3" id="KW-1185">Reference proteome</keyword>
<dbReference type="PANTHER" id="PTHR39465">
    <property type="entry name" value="DNA LIGASE D, 3'-PHOSPHOESTERASE DOMAIN"/>
    <property type="match status" value="1"/>
</dbReference>
<dbReference type="PANTHER" id="PTHR39465:SF1">
    <property type="entry name" value="DNA LIGASE D 3'-PHOSPHOESTERASE DOMAIN-CONTAINING PROTEIN"/>
    <property type="match status" value="1"/>
</dbReference>
<sequence>MSDHIAWKGLNRMPQFVIQEHWARTHHFDLRLEKEGVLKSWALPKGMPVDDEKRLAIQVEDHDLDYGQFEGEIPPGEYGAGKVAIWDKGRYDPVEWTGDKILFVLHGERLKGRYVLIRLKRSAPDHWLIRKIN</sequence>
<name>A0ABX7PY86_9BACT</name>
<dbReference type="Proteomes" id="UP000663088">
    <property type="component" value="Chromosome"/>
</dbReference>
<dbReference type="RefSeq" id="WP_206848192.1">
    <property type="nucleotide sequence ID" value="NZ_CP065956.1"/>
</dbReference>
<dbReference type="Pfam" id="PF13298">
    <property type="entry name" value="LigD_N"/>
    <property type="match status" value="1"/>
</dbReference>
<evidence type="ECO:0000259" key="1">
    <source>
        <dbReference type="Pfam" id="PF13298"/>
    </source>
</evidence>